<accession>G2Y145</accession>
<evidence type="ECO:0000313" key="2">
    <source>
        <dbReference type="Proteomes" id="UP000008177"/>
    </source>
</evidence>
<dbReference type="EMBL" id="FQ790281">
    <property type="protein sequence ID" value="CCD46360.1"/>
    <property type="molecule type" value="Genomic_DNA"/>
</dbReference>
<evidence type="ECO:0000313" key="1">
    <source>
        <dbReference type="EMBL" id="CCD46360.1"/>
    </source>
</evidence>
<dbReference type="HOGENOM" id="CLU_2960462_0_0_1"/>
<organism evidence="1 2">
    <name type="scientific">Botryotinia fuckeliana (strain T4)</name>
    <name type="common">Noble rot fungus</name>
    <name type="synonym">Botrytis cinerea</name>
    <dbReference type="NCBI Taxonomy" id="999810"/>
    <lineage>
        <taxon>Eukaryota</taxon>
        <taxon>Fungi</taxon>
        <taxon>Dikarya</taxon>
        <taxon>Ascomycota</taxon>
        <taxon>Pezizomycotina</taxon>
        <taxon>Leotiomycetes</taxon>
        <taxon>Helotiales</taxon>
        <taxon>Sclerotiniaceae</taxon>
        <taxon>Botrytis</taxon>
    </lineage>
</organism>
<gene>
    <name evidence="1" type="ORF">BofuT4_uP119100.1</name>
</gene>
<name>G2Y145_BOTF4</name>
<reference evidence="2" key="1">
    <citation type="journal article" date="2011" name="PLoS Genet.">
        <title>Genomic analysis of the necrotrophic fungal pathogens Sclerotinia sclerotiorum and Botrytis cinerea.</title>
        <authorList>
            <person name="Amselem J."/>
            <person name="Cuomo C.A."/>
            <person name="van Kan J.A."/>
            <person name="Viaud M."/>
            <person name="Benito E.P."/>
            <person name="Couloux A."/>
            <person name="Coutinho P.M."/>
            <person name="de Vries R.P."/>
            <person name="Dyer P.S."/>
            <person name="Fillinger S."/>
            <person name="Fournier E."/>
            <person name="Gout L."/>
            <person name="Hahn M."/>
            <person name="Kohn L."/>
            <person name="Lapalu N."/>
            <person name="Plummer K.M."/>
            <person name="Pradier J.M."/>
            <person name="Quevillon E."/>
            <person name="Sharon A."/>
            <person name="Simon A."/>
            <person name="ten Have A."/>
            <person name="Tudzynski B."/>
            <person name="Tudzynski P."/>
            <person name="Wincker P."/>
            <person name="Andrew M."/>
            <person name="Anthouard V."/>
            <person name="Beever R.E."/>
            <person name="Beffa R."/>
            <person name="Benoit I."/>
            <person name="Bouzid O."/>
            <person name="Brault B."/>
            <person name="Chen Z."/>
            <person name="Choquer M."/>
            <person name="Collemare J."/>
            <person name="Cotton P."/>
            <person name="Danchin E.G."/>
            <person name="Da Silva C."/>
            <person name="Gautier A."/>
            <person name="Giraud C."/>
            <person name="Giraud T."/>
            <person name="Gonzalez C."/>
            <person name="Grossetete S."/>
            <person name="Guldener U."/>
            <person name="Henrissat B."/>
            <person name="Howlett B.J."/>
            <person name="Kodira C."/>
            <person name="Kretschmer M."/>
            <person name="Lappartient A."/>
            <person name="Leroch M."/>
            <person name="Levis C."/>
            <person name="Mauceli E."/>
            <person name="Neuveglise C."/>
            <person name="Oeser B."/>
            <person name="Pearson M."/>
            <person name="Poulain J."/>
            <person name="Poussereau N."/>
            <person name="Quesneville H."/>
            <person name="Rascle C."/>
            <person name="Schumacher J."/>
            <person name="Segurens B."/>
            <person name="Sexton A."/>
            <person name="Silva E."/>
            <person name="Sirven C."/>
            <person name="Soanes D.M."/>
            <person name="Talbot N.J."/>
            <person name="Templeton M."/>
            <person name="Yandava C."/>
            <person name="Yarden O."/>
            <person name="Zeng Q."/>
            <person name="Rollins J.A."/>
            <person name="Lebrun M.H."/>
            <person name="Dickman M."/>
        </authorList>
    </citation>
    <scope>NUCLEOTIDE SEQUENCE [LARGE SCALE GENOMIC DNA]</scope>
    <source>
        <strain evidence="2">T4</strain>
    </source>
</reference>
<proteinExistence type="predicted"/>
<protein>
    <submittedName>
        <fullName evidence="1">Uncharacterized protein</fullName>
    </submittedName>
</protein>
<sequence>MKQRWLKRVYGRTSWYTHSKHSISFLYPSCLPTYLRNIRIASTTYLLGSEDAGSGPVIW</sequence>
<dbReference type="AlphaFoldDB" id="G2Y145"/>
<dbReference type="InParanoid" id="G2Y145"/>
<dbReference type="Proteomes" id="UP000008177">
    <property type="component" value="Unplaced contigs"/>
</dbReference>